<dbReference type="PROSITE" id="PS51257">
    <property type="entry name" value="PROKAR_LIPOPROTEIN"/>
    <property type="match status" value="1"/>
</dbReference>
<evidence type="ECO:0000313" key="3">
    <source>
        <dbReference type="EMBL" id="NLR82430.1"/>
    </source>
</evidence>
<dbReference type="EMBL" id="JABAHZ010000009">
    <property type="protein sequence ID" value="NLR82430.1"/>
    <property type="molecule type" value="Genomic_DNA"/>
</dbReference>
<dbReference type="RefSeq" id="WP_168742480.1">
    <property type="nucleotide sequence ID" value="NZ_JABAHZ010000009.1"/>
</dbReference>
<reference evidence="3 4" key="1">
    <citation type="submission" date="2020-04" db="EMBL/GenBank/DDBJ databases">
        <authorList>
            <person name="Yin C."/>
        </authorList>
    </citation>
    <scope>NUCLEOTIDE SEQUENCE [LARGE SCALE GENOMIC DNA]</scope>
    <source>
        <strain evidence="3 4">Ak56</strain>
    </source>
</reference>
<dbReference type="PANTHER" id="PTHR10900:SF77">
    <property type="entry name" value="FI19380P1"/>
    <property type="match status" value="1"/>
</dbReference>
<dbReference type="GO" id="GO:0005615">
    <property type="term" value="C:extracellular space"/>
    <property type="evidence" value="ECO:0007669"/>
    <property type="project" value="TreeGrafter"/>
</dbReference>
<dbReference type="SMART" id="SM00554">
    <property type="entry name" value="FAS1"/>
    <property type="match status" value="1"/>
</dbReference>
<feature type="domain" description="FAS1" evidence="2">
    <location>
        <begin position="192"/>
        <end position="385"/>
    </location>
</feature>
<keyword evidence="1" id="KW-0732">Signal</keyword>
<evidence type="ECO:0000256" key="1">
    <source>
        <dbReference type="SAM" id="SignalP"/>
    </source>
</evidence>
<dbReference type="SUPFAM" id="SSF82153">
    <property type="entry name" value="FAS1 domain"/>
    <property type="match status" value="2"/>
</dbReference>
<evidence type="ECO:0000313" key="4">
    <source>
        <dbReference type="Proteomes" id="UP000552864"/>
    </source>
</evidence>
<dbReference type="Pfam" id="PF02469">
    <property type="entry name" value="Fasciclin"/>
    <property type="match status" value="1"/>
</dbReference>
<protein>
    <recommendedName>
        <fullName evidence="2">FAS1 domain-containing protein</fullName>
    </recommendedName>
</protein>
<feature type="signal peptide" evidence="1">
    <location>
        <begin position="1"/>
        <end position="25"/>
    </location>
</feature>
<comment type="caution">
    <text evidence="3">The sequence shown here is derived from an EMBL/GenBank/DDBJ whole genome shotgun (WGS) entry which is preliminary data.</text>
</comment>
<organism evidence="3 4">
    <name type="scientific">Chitinophaga eiseniae</name>
    <dbReference type="NCBI Taxonomy" id="634771"/>
    <lineage>
        <taxon>Bacteria</taxon>
        <taxon>Pseudomonadati</taxon>
        <taxon>Bacteroidota</taxon>
        <taxon>Chitinophagia</taxon>
        <taxon>Chitinophagales</taxon>
        <taxon>Chitinophagaceae</taxon>
        <taxon>Chitinophaga</taxon>
    </lineage>
</organism>
<keyword evidence="4" id="KW-1185">Reference proteome</keyword>
<feature type="domain" description="FAS1" evidence="2">
    <location>
        <begin position="39"/>
        <end position="188"/>
    </location>
</feature>
<evidence type="ECO:0000259" key="2">
    <source>
        <dbReference type="PROSITE" id="PS50213"/>
    </source>
</evidence>
<dbReference type="InterPro" id="IPR036378">
    <property type="entry name" value="FAS1_dom_sf"/>
</dbReference>
<dbReference type="InterPro" id="IPR000782">
    <property type="entry name" value="FAS1_domain"/>
</dbReference>
<sequence length="388" mass="43433">MKKNYFTYTFTLVLLFLAGCQLKDAQVAPIGKPIDYTGPSLKIRQLLDSSNLTIYKSIWKKVNMDSVIADKTLQAYTLLAPSDDAFAKAGITADKVNTMAVADLDTLLFYHVLDSWVSGDQLQRLSGSNNMHTLLTRIDFPGFYSNNPYIYYQYLGLHNGKLIVNGKPHPLKALEATNGTIYVLDEVQNKPEQDMYGYLTTHPEFSFLVEAFRISDSIYQQSWANPTMTRLLQITSDNKPVTLFAPTNRAFQQSGFKTIDDLRQRALLYPVDGAHYDDNAFYVSPTTSLDSLLSANHLDFNGAMRADYPLMLFSNDLTDNPLLSGFQIRPGAAYHEPPQFIRLAFAGSNGSILVNQVKSPLPPRKLVTTDLLFLNGVIHVVDDGLFMP</sequence>
<dbReference type="PANTHER" id="PTHR10900">
    <property type="entry name" value="PERIOSTIN-RELATED"/>
    <property type="match status" value="1"/>
</dbReference>
<dbReference type="PROSITE" id="PS50213">
    <property type="entry name" value="FAS1"/>
    <property type="match status" value="2"/>
</dbReference>
<dbReference type="AlphaFoldDB" id="A0A847SGP4"/>
<dbReference type="Proteomes" id="UP000552864">
    <property type="component" value="Unassembled WGS sequence"/>
</dbReference>
<name>A0A847SGP4_9BACT</name>
<accession>A0A847SGP4</accession>
<feature type="chain" id="PRO_5032913604" description="FAS1 domain-containing protein" evidence="1">
    <location>
        <begin position="26"/>
        <end position="388"/>
    </location>
</feature>
<gene>
    <name evidence="3" type="ORF">HGH91_27685</name>
</gene>
<dbReference type="InterPro" id="IPR050904">
    <property type="entry name" value="Adhesion/Biosynth-related"/>
</dbReference>
<dbReference type="Gene3D" id="2.30.180.10">
    <property type="entry name" value="FAS1 domain"/>
    <property type="match status" value="2"/>
</dbReference>
<proteinExistence type="predicted"/>